<evidence type="ECO:0000313" key="8">
    <source>
        <dbReference type="EMBL" id="MCW6035541.1"/>
    </source>
</evidence>
<evidence type="ECO:0000259" key="7">
    <source>
        <dbReference type="Pfam" id="PF18034"/>
    </source>
</evidence>
<proteinExistence type="inferred from homology"/>
<keyword evidence="9" id="KW-1185">Reference proteome</keyword>
<name>A0ABT3L210_9CYAN</name>
<keyword evidence="5" id="KW-0326">Glycosidase</keyword>
<evidence type="ECO:0000313" key="9">
    <source>
        <dbReference type="Proteomes" id="UP001526426"/>
    </source>
</evidence>
<dbReference type="PANTHER" id="PTHR30480:SF13">
    <property type="entry name" value="BETA-HEXOSAMINIDASE"/>
    <property type="match status" value="1"/>
</dbReference>
<evidence type="ECO:0000256" key="5">
    <source>
        <dbReference type="ARBA" id="ARBA00023295"/>
    </source>
</evidence>
<dbReference type="Pfam" id="PF00933">
    <property type="entry name" value="Glyco_hydro_3"/>
    <property type="match status" value="1"/>
</dbReference>
<dbReference type="PANTHER" id="PTHR30480">
    <property type="entry name" value="BETA-HEXOSAMINIDASE-RELATED"/>
    <property type="match status" value="1"/>
</dbReference>
<comment type="similarity">
    <text evidence="2">Belongs to the glycosyl hydrolase 3 family.</text>
</comment>
<dbReference type="InterPro" id="IPR017853">
    <property type="entry name" value="GH"/>
</dbReference>
<organism evidence="8 9">
    <name type="scientific">Spirulina subsalsa FACHB-351</name>
    <dbReference type="NCBI Taxonomy" id="234711"/>
    <lineage>
        <taxon>Bacteria</taxon>
        <taxon>Bacillati</taxon>
        <taxon>Cyanobacteriota</taxon>
        <taxon>Cyanophyceae</taxon>
        <taxon>Spirulinales</taxon>
        <taxon>Spirulinaceae</taxon>
        <taxon>Spirulina</taxon>
    </lineage>
</organism>
<dbReference type="InterPro" id="IPR001764">
    <property type="entry name" value="Glyco_hydro_3_N"/>
</dbReference>
<accession>A0ABT3L210</accession>
<protein>
    <recommendedName>
        <fullName evidence="3">beta-N-acetylhexosaminidase</fullName>
        <ecNumber evidence="3">3.2.1.52</ecNumber>
    </recommendedName>
</protein>
<sequence>MPHPSLVEQIGQMIVVRASGHWFDQQIRYPQWEATAAQLEDWLSRLNVGGVILLGGTAVELAVRSQQLQAWAKTPLLLAADIEEGVGHRFPGATWFPPPMTLSAIPNAQLAQDYARKMGQITAQEAVALGLNWLLGPVVDVNNNPENPVINVRAFGSTREQVEALTTAFITGCQEYPILTTAKHFPGHGDTATDSHLTLPVLPHSTQRLAELEIPPFQKAIAAGVDTVMTAHLLIPAWDAESPATLSQPILTGQLRHKLGFEGLIVTDALVMAGVAQFAAAEEVCIRAVEAGADILLMPPHPEIALAGILRAVEGGRIAVSRIQESWQRIQRAKEKLGLFSSPKKQEAGIPLNLSAVATPEATATVEEILRESMQWGGNLPYTVPPIPHGGLNLLLVGDRFKCQDILTEQAPALARPRQLGYSPYCVDQELLSTFSCPEHIPLILQVFIRGNPFRGHAGLTPEFEHLFKRFLRTQQIKALAIYGSPYVLDWFHHHKPSDLPWVFSYGQMPIAQGLACNILLSSKASLDQDIQAFI</sequence>
<reference evidence="8 9" key="1">
    <citation type="submission" date="2021-08" db="EMBL/GenBank/DDBJ databases">
        <title>Draft genome sequence of Spirulina subsalsa with high tolerance to salinity and hype-accumulation of phycocyanin.</title>
        <authorList>
            <person name="Pei H."/>
            <person name="Jiang L."/>
        </authorList>
    </citation>
    <scope>NUCLEOTIDE SEQUENCE [LARGE SCALE GENOMIC DNA]</scope>
    <source>
        <strain evidence="8 9">FACHB-351</strain>
    </source>
</reference>
<dbReference type="Gene3D" id="3.40.50.10870">
    <property type="entry name" value="Glycosyl hydrolase family 3"/>
    <property type="match status" value="1"/>
</dbReference>
<comment type="catalytic activity">
    <reaction evidence="1">
        <text>Hydrolysis of terminal non-reducing N-acetyl-D-hexosamine residues in N-acetyl-beta-D-hexosaminides.</text>
        <dbReference type="EC" id="3.2.1.52"/>
    </reaction>
</comment>
<dbReference type="EC" id="3.2.1.52" evidence="3"/>
<evidence type="ECO:0000256" key="3">
    <source>
        <dbReference type="ARBA" id="ARBA00012663"/>
    </source>
</evidence>
<dbReference type="Proteomes" id="UP001526426">
    <property type="component" value="Unassembled WGS sequence"/>
</dbReference>
<dbReference type="RefSeq" id="WP_265263237.1">
    <property type="nucleotide sequence ID" value="NZ_JAIHOM010000015.1"/>
</dbReference>
<dbReference type="InterPro" id="IPR041518">
    <property type="entry name" value="Bac_GH3_C"/>
</dbReference>
<evidence type="ECO:0000256" key="2">
    <source>
        <dbReference type="ARBA" id="ARBA00005336"/>
    </source>
</evidence>
<gene>
    <name evidence="8" type="ORF">K4A83_04530</name>
</gene>
<feature type="domain" description="Glycoside hydrolase family 3 N-terminal" evidence="6">
    <location>
        <begin position="6"/>
        <end position="332"/>
    </location>
</feature>
<evidence type="ECO:0000256" key="1">
    <source>
        <dbReference type="ARBA" id="ARBA00001231"/>
    </source>
</evidence>
<dbReference type="Gene3D" id="3.20.20.300">
    <property type="entry name" value="Glycoside hydrolase, family 3, N-terminal domain"/>
    <property type="match status" value="1"/>
</dbReference>
<dbReference type="Pfam" id="PF18034">
    <property type="entry name" value="Bac_GH3_C"/>
    <property type="match status" value="1"/>
</dbReference>
<dbReference type="SUPFAM" id="SSF51445">
    <property type="entry name" value="(Trans)glycosidases"/>
    <property type="match status" value="1"/>
</dbReference>
<evidence type="ECO:0000256" key="4">
    <source>
        <dbReference type="ARBA" id="ARBA00022801"/>
    </source>
</evidence>
<comment type="caution">
    <text evidence="8">The sequence shown here is derived from an EMBL/GenBank/DDBJ whole genome shotgun (WGS) entry which is preliminary data.</text>
</comment>
<dbReference type="EMBL" id="JAIHOM010000015">
    <property type="protein sequence ID" value="MCW6035541.1"/>
    <property type="molecule type" value="Genomic_DNA"/>
</dbReference>
<dbReference type="InterPro" id="IPR036962">
    <property type="entry name" value="Glyco_hydro_3_N_sf"/>
</dbReference>
<evidence type="ECO:0000259" key="6">
    <source>
        <dbReference type="Pfam" id="PF00933"/>
    </source>
</evidence>
<keyword evidence="4" id="KW-0378">Hydrolase</keyword>
<feature type="domain" description="Bacterial Glycosyl hydrolase family 3 C-terminal" evidence="7">
    <location>
        <begin position="392"/>
        <end position="521"/>
    </location>
</feature>
<dbReference type="InterPro" id="IPR050226">
    <property type="entry name" value="NagZ_Beta-hexosaminidase"/>
</dbReference>